<dbReference type="InterPro" id="IPR004089">
    <property type="entry name" value="MCPsignal_dom"/>
</dbReference>
<keyword evidence="8" id="KW-1185">Reference proteome</keyword>
<evidence type="ECO:0000256" key="2">
    <source>
        <dbReference type="ARBA" id="ARBA00029447"/>
    </source>
</evidence>
<dbReference type="SMART" id="SM00283">
    <property type="entry name" value="MA"/>
    <property type="match status" value="1"/>
</dbReference>
<sequence length="599" mass="61397">MLIILNVSRRTIRYRTITDTARAPFTTDGAGGLRMARMNAVFSVSIRAKIIAAALGAVVMAGGFGVFTLNRLDILNSAAETMRGTSLPSTQTAGQLMAAAQGYRIAEAAYALSTNALQIDQVETNLRAAEANLVKLRAAAGPLFAAGEGADKLAAFDAAWKDYAAAADRVRGLVRDNQSQSAASVFKRPSAVAFARVQDSLSALVETTVREADTVVDRSGDVYREAHGMVLGVVALCTLLSLAFGAALVRSVSKPILDMAAAMERLARRDVSVDFDAGRRDEIGRMAQAARVFKDNMLETDRLQAEQERLKSAAAEERRRELRGLADNFETTVKALVEALAASTAGMATAASGMAGSAAETASHADAVSSAAGRASANVDSVAAATAELLASFGEIERLVASSASIAAGATRDAERGTAVMGELATAAAEIGKVVDLIAGIAGQTNLLALNATIEAARAGEAGKGFAVVASEVKILANQTAKATGEIQARIAEIQTASGTAVDTIGAVARTIARINEIAGAVAAAVEQQTAAVGEIAGNIHDAAAGTRDVSGNIAGVTAAAASAEQASSVMVGTVEAVSEDADRMRREVDGFLSALRAA</sequence>
<dbReference type="Proteomes" id="UP000280346">
    <property type="component" value="Unassembled WGS sequence"/>
</dbReference>
<comment type="caution">
    <text evidence="7">The sequence shown here is derived from an EMBL/GenBank/DDBJ whole genome shotgun (WGS) entry which is preliminary data.</text>
</comment>
<dbReference type="PANTHER" id="PTHR32089:SF112">
    <property type="entry name" value="LYSOZYME-LIKE PROTEIN-RELATED"/>
    <property type="match status" value="1"/>
</dbReference>
<keyword evidence="4" id="KW-1133">Transmembrane helix</keyword>
<keyword evidence="4" id="KW-0812">Transmembrane</keyword>
<comment type="similarity">
    <text evidence="2">Belongs to the methyl-accepting chemotaxis (MCP) protein family.</text>
</comment>
<feature type="domain" description="Methyl-accepting transducer" evidence="5">
    <location>
        <begin position="343"/>
        <end position="576"/>
    </location>
</feature>
<organism evidence="7 8">
    <name type="scientific">Azospirillum doebereinerae</name>
    <dbReference type="NCBI Taxonomy" id="92933"/>
    <lineage>
        <taxon>Bacteria</taxon>
        <taxon>Pseudomonadati</taxon>
        <taxon>Pseudomonadota</taxon>
        <taxon>Alphaproteobacteria</taxon>
        <taxon>Rhodospirillales</taxon>
        <taxon>Azospirillaceae</taxon>
        <taxon>Azospirillum</taxon>
    </lineage>
</organism>
<dbReference type="InterPro" id="IPR003660">
    <property type="entry name" value="HAMP_dom"/>
</dbReference>
<dbReference type="AlphaFoldDB" id="A0A433JBQ4"/>
<evidence type="ECO:0000256" key="3">
    <source>
        <dbReference type="PROSITE-ProRule" id="PRU00284"/>
    </source>
</evidence>
<dbReference type="PROSITE" id="PS50885">
    <property type="entry name" value="HAMP"/>
    <property type="match status" value="1"/>
</dbReference>
<evidence type="ECO:0000256" key="1">
    <source>
        <dbReference type="ARBA" id="ARBA00023224"/>
    </source>
</evidence>
<dbReference type="GO" id="GO:0007165">
    <property type="term" value="P:signal transduction"/>
    <property type="evidence" value="ECO:0007669"/>
    <property type="project" value="UniProtKB-KW"/>
</dbReference>
<dbReference type="Pfam" id="PF00015">
    <property type="entry name" value="MCPsignal"/>
    <property type="match status" value="1"/>
</dbReference>
<dbReference type="Pfam" id="PF12729">
    <property type="entry name" value="4HB_MCP_1"/>
    <property type="match status" value="1"/>
</dbReference>
<dbReference type="Pfam" id="PF00672">
    <property type="entry name" value="HAMP"/>
    <property type="match status" value="1"/>
</dbReference>
<dbReference type="PROSITE" id="PS50111">
    <property type="entry name" value="CHEMOTAXIS_TRANSDUC_2"/>
    <property type="match status" value="1"/>
</dbReference>
<evidence type="ECO:0000313" key="8">
    <source>
        <dbReference type="Proteomes" id="UP000280346"/>
    </source>
</evidence>
<name>A0A433JBQ4_9PROT</name>
<evidence type="ECO:0000313" key="7">
    <source>
        <dbReference type="EMBL" id="RUQ73812.1"/>
    </source>
</evidence>
<dbReference type="SUPFAM" id="SSF58104">
    <property type="entry name" value="Methyl-accepting chemotaxis protein (MCP) signaling domain"/>
    <property type="match status" value="1"/>
</dbReference>
<dbReference type="InterPro" id="IPR024478">
    <property type="entry name" value="HlyB_4HB_MCP"/>
</dbReference>
<feature type="transmembrane region" description="Helical" evidence="4">
    <location>
        <begin position="50"/>
        <end position="69"/>
    </location>
</feature>
<dbReference type="EMBL" id="RZIJ01000005">
    <property type="protein sequence ID" value="RUQ73812.1"/>
    <property type="molecule type" value="Genomic_DNA"/>
</dbReference>
<accession>A0A433JBQ4</accession>
<dbReference type="PRINTS" id="PR00260">
    <property type="entry name" value="CHEMTRNSDUCR"/>
</dbReference>
<dbReference type="SMART" id="SM00304">
    <property type="entry name" value="HAMP"/>
    <property type="match status" value="1"/>
</dbReference>
<keyword evidence="1 3" id="KW-0807">Transducer</keyword>
<feature type="domain" description="HAMP" evidence="6">
    <location>
        <begin position="250"/>
        <end position="302"/>
    </location>
</feature>
<dbReference type="OrthoDB" id="9814202at2"/>
<dbReference type="Gene3D" id="6.10.340.10">
    <property type="match status" value="1"/>
</dbReference>
<dbReference type="GO" id="GO:0016020">
    <property type="term" value="C:membrane"/>
    <property type="evidence" value="ECO:0007669"/>
    <property type="project" value="InterPro"/>
</dbReference>
<dbReference type="InterPro" id="IPR004090">
    <property type="entry name" value="Chemotax_Me-accpt_rcpt"/>
</dbReference>
<protein>
    <submittedName>
        <fullName evidence="7">HAMP domain-containing protein</fullName>
    </submittedName>
</protein>
<dbReference type="PANTHER" id="PTHR32089">
    <property type="entry name" value="METHYL-ACCEPTING CHEMOTAXIS PROTEIN MCPB"/>
    <property type="match status" value="1"/>
</dbReference>
<proteinExistence type="inferred from homology"/>
<evidence type="ECO:0000259" key="6">
    <source>
        <dbReference type="PROSITE" id="PS50885"/>
    </source>
</evidence>
<dbReference type="CDD" id="cd06225">
    <property type="entry name" value="HAMP"/>
    <property type="match status" value="1"/>
</dbReference>
<feature type="transmembrane region" description="Helical" evidence="4">
    <location>
        <begin position="228"/>
        <end position="249"/>
    </location>
</feature>
<evidence type="ECO:0000259" key="5">
    <source>
        <dbReference type="PROSITE" id="PS50111"/>
    </source>
</evidence>
<gene>
    <name evidence="7" type="ORF">EJ913_09160</name>
</gene>
<keyword evidence="4" id="KW-0472">Membrane</keyword>
<dbReference type="GO" id="GO:0004888">
    <property type="term" value="F:transmembrane signaling receptor activity"/>
    <property type="evidence" value="ECO:0007669"/>
    <property type="project" value="InterPro"/>
</dbReference>
<evidence type="ECO:0000256" key="4">
    <source>
        <dbReference type="SAM" id="Phobius"/>
    </source>
</evidence>
<dbReference type="Gene3D" id="1.10.287.950">
    <property type="entry name" value="Methyl-accepting chemotaxis protein"/>
    <property type="match status" value="1"/>
</dbReference>
<dbReference type="GO" id="GO:0006935">
    <property type="term" value="P:chemotaxis"/>
    <property type="evidence" value="ECO:0007669"/>
    <property type="project" value="InterPro"/>
</dbReference>
<reference evidence="7 8" key="1">
    <citation type="submission" date="2018-12" db="EMBL/GenBank/DDBJ databases">
        <authorList>
            <person name="Yang Y."/>
        </authorList>
    </citation>
    <scope>NUCLEOTIDE SEQUENCE [LARGE SCALE GENOMIC DNA]</scope>
    <source>
        <strain evidence="7 8">GSF71</strain>
    </source>
</reference>